<sequence>MESSFFEYRDATGVDDSDTEIIDDSLLEQSVISKKKSAFKNHTVYIAESEESQSEGKSDEDALQHRFSSKSITRRSSALAPTLISSSDDDRSKKGSIRRQSDASNKLVVSSSDEAEMSPELMPRRRPTKTPKRSSDSFIGRKTRKRMILIDSDTENSIVIEHNRNTKHPCHMDTPAKITGKDLVLDKGERDKSVVSDGGANSSEVASDSDEEESNDSKTDAIDDNDSGEEIDEEKTNISSVKSTVSHKEEDGVVGDSENDESSDEGRSSAAKSSEDNCDEFDEDQMVMSRATRMSIMGFVPKETPSDDSDFIQSDDNSSRPNSANSLADEAELHATVQATLNVDGNDKDDSRLTCSPITSPLKDVTNKLDSPFKNEHKPLGDKVENDVCDLTQNVSFDVYDLTGSRRDSMRSKVLAKMSGDQRFKENVIDDDVTIIDAQPEVIALSSDDDDAKEEKKSPKVKKSPGKADKQEPRRVSSDMKQYLLPPSYPNRVVYVTKRVRESELAKLQGLQQDLLNVRNILENMDVDTLPDGGVKLIERLTALEQDVRRQGDKVASMLVEPDNPTTEDIAKDGFGNAEEKGLSWEDLQKASNEVQPRMFGKQALATHMAERGLMLERLRDLHVALASRPPESRLAAPPLALRTPLMPHQLHALAWLRWRETQRPPGGILADDMGLGKTITMIALIAGDKESEADDEDDENDEPSGKSNSRLVRGGTLVVCPASLMQQWAEEVSRHCQPHRLSVCQHHGAARSAQPHRLAAHDLVLTTYNILLRDVEKKGPLCRVRWRRTILDEAHAVRNHKSATAGAVLPAALPARRRWALTGTPLHNKDLDLFALLRYLGCSPFDDLTMWKKWIDNKSLGGQERLSTIMRCIMLRRTKAQLQERGQLACLPSRDLHERQVTLTKEEMQVYQKLLVFSKTLFAQFLHQRAEKRADAMGPLAAGKDSAYAEMHKKMVKLQGAKPVKSHEILVLLLRLRQVCCHCGLIASMLSDEDAPSEELDAESAENDLLDELNKLVLEDKKGSKRKSGGRAEEGGEGGEEGEGAGEGSTAAEAVRSVLARNNPVFQLERPSSKIQAVMDCLNQNVLSRPGEKAVVVSQWTGVLRLVERELARAGVRSVALSGAVAVAARAALVAALNDAASPVRVMLLSLTAGGVGLNLCGASHLLLLDPHWNPQLEQQAQDRVYRVGQQRPVHIYRFMCLDTVEQSIRQLQRAKLEMADNVLTGARHNNASKLSIEDLKMLFNMGQ</sequence>
<feature type="compositionally biased region" description="Acidic residues" evidence="4">
    <location>
        <begin position="276"/>
        <end position="285"/>
    </location>
</feature>
<feature type="domain" description="Helicase ATP-binding" evidence="5">
    <location>
        <begin position="659"/>
        <end position="844"/>
    </location>
</feature>
<feature type="compositionally biased region" description="Acidic residues" evidence="4">
    <location>
        <begin position="1036"/>
        <end position="1045"/>
    </location>
</feature>
<gene>
    <name evidence="7" type="ORF">IPOD504_LOCUS4727</name>
</gene>
<keyword evidence="1" id="KW-0547">Nucleotide-binding</keyword>
<dbReference type="SUPFAM" id="SSF52540">
    <property type="entry name" value="P-loop containing nucleoside triphosphate hydrolases"/>
    <property type="match status" value="2"/>
</dbReference>
<dbReference type="SMART" id="SM00490">
    <property type="entry name" value="HELICc"/>
    <property type="match status" value="1"/>
</dbReference>
<dbReference type="Gene3D" id="3.40.50.300">
    <property type="entry name" value="P-loop containing nucleotide triphosphate hydrolases"/>
    <property type="match status" value="1"/>
</dbReference>
<dbReference type="InterPro" id="IPR001650">
    <property type="entry name" value="Helicase_C-like"/>
</dbReference>
<evidence type="ECO:0008006" key="9">
    <source>
        <dbReference type="Google" id="ProtNLM"/>
    </source>
</evidence>
<feature type="region of interest" description="Disordered" evidence="4">
    <location>
        <begin position="343"/>
        <end position="378"/>
    </location>
</feature>
<dbReference type="InterPro" id="IPR000330">
    <property type="entry name" value="SNF2_N"/>
</dbReference>
<dbReference type="PANTHER" id="PTHR45626">
    <property type="entry name" value="TRANSCRIPTION TERMINATION FACTOR 2-RELATED"/>
    <property type="match status" value="1"/>
</dbReference>
<keyword evidence="8" id="KW-1185">Reference proteome</keyword>
<feature type="compositionally biased region" description="Basic and acidic residues" evidence="4">
    <location>
        <begin position="466"/>
        <end position="478"/>
    </location>
</feature>
<feature type="domain" description="Helicase C-terminal" evidence="6">
    <location>
        <begin position="1075"/>
        <end position="1242"/>
    </location>
</feature>
<feature type="compositionally biased region" description="Polar residues" evidence="4">
    <location>
        <begin position="311"/>
        <end position="326"/>
    </location>
</feature>
<dbReference type="PANTHER" id="PTHR45626:SF50">
    <property type="entry name" value="TRANSCRIPTION TERMINATION FACTOR 2"/>
    <property type="match status" value="1"/>
</dbReference>
<dbReference type="EMBL" id="OW152828">
    <property type="protein sequence ID" value="CAH2044664.1"/>
    <property type="molecule type" value="Genomic_DNA"/>
</dbReference>
<dbReference type="InterPro" id="IPR049730">
    <property type="entry name" value="SNF2/RAD54-like_C"/>
</dbReference>
<evidence type="ECO:0000256" key="1">
    <source>
        <dbReference type="ARBA" id="ARBA00022741"/>
    </source>
</evidence>
<feature type="compositionally biased region" description="Basic and acidic residues" evidence="4">
    <location>
        <begin position="365"/>
        <end position="378"/>
    </location>
</feature>
<feature type="compositionally biased region" description="Basic and acidic residues" evidence="4">
    <location>
        <begin position="54"/>
        <end position="64"/>
    </location>
</feature>
<evidence type="ECO:0000259" key="6">
    <source>
        <dbReference type="PROSITE" id="PS51194"/>
    </source>
</evidence>
<dbReference type="Pfam" id="PF00176">
    <property type="entry name" value="SNF2-rel_dom"/>
    <property type="match status" value="1"/>
</dbReference>
<dbReference type="InterPro" id="IPR038718">
    <property type="entry name" value="SNF2-like_sf"/>
</dbReference>
<organism evidence="7 8">
    <name type="scientific">Iphiclides podalirius</name>
    <name type="common">scarce swallowtail</name>
    <dbReference type="NCBI Taxonomy" id="110791"/>
    <lineage>
        <taxon>Eukaryota</taxon>
        <taxon>Metazoa</taxon>
        <taxon>Ecdysozoa</taxon>
        <taxon>Arthropoda</taxon>
        <taxon>Hexapoda</taxon>
        <taxon>Insecta</taxon>
        <taxon>Pterygota</taxon>
        <taxon>Neoptera</taxon>
        <taxon>Endopterygota</taxon>
        <taxon>Lepidoptera</taxon>
        <taxon>Glossata</taxon>
        <taxon>Ditrysia</taxon>
        <taxon>Papilionoidea</taxon>
        <taxon>Papilionidae</taxon>
        <taxon>Papilioninae</taxon>
        <taxon>Iphiclides</taxon>
    </lineage>
</organism>
<dbReference type="InterPro" id="IPR014001">
    <property type="entry name" value="Helicase_ATP-bd"/>
</dbReference>
<reference evidence="7" key="1">
    <citation type="submission" date="2022-03" db="EMBL/GenBank/DDBJ databases">
        <authorList>
            <person name="Martin H S."/>
        </authorList>
    </citation>
    <scope>NUCLEOTIDE SEQUENCE</scope>
</reference>
<proteinExistence type="predicted"/>
<feature type="compositionally biased region" description="Polar residues" evidence="4">
    <location>
        <begin position="102"/>
        <end position="112"/>
    </location>
</feature>
<dbReference type="InterPro" id="IPR027417">
    <property type="entry name" value="P-loop_NTPase"/>
</dbReference>
<feature type="non-terminal residue" evidence="7">
    <location>
        <position position="1"/>
    </location>
</feature>
<protein>
    <recommendedName>
        <fullName evidence="9">Transcription termination factor 2</fullName>
    </recommendedName>
</protein>
<evidence type="ECO:0000313" key="7">
    <source>
        <dbReference type="EMBL" id="CAH2044664.1"/>
    </source>
</evidence>
<accession>A0ABN8I347</accession>
<feature type="region of interest" description="Disordered" evidence="4">
    <location>
        <begin position="45"/>
        <end position="329"/>
    </location>
</feature>
<keyword evidence="2" id="KW-0378">Hydrolase</keyword>
<dbReference type="SMART" id="SM00487">
    <property type="entry name" value="DEXDc"/>
    <property type="match status" value="1"/>
</dbReference>
<evidence type="ECO:0000259" key="5">
    <source>
        <dbReference type="PROSITE" id="PS51192"/>
    </source>
</evidence>
<evidence type="ECO:0000256" key="2">
    <source>
        <dbReference type="ARBA" id="ARBA00022801"/>
    </source>
</evidence>
<feature type="compositionally biased region" description="Basic and acidic residues" evidence="4">
    <location>
        <begin position="179"/>
        <end position="194"/>
    </location>
</feature>
<evidence type="ECO:0000313" key="8">
    <source>
        <dbReference type="Proteomes" id="UP000837857"/>
    </source>
</evidence>
<feature type="region of interest" description="Disordered" evidence="4">
    <location>
        <begin position="1022"/>
        <end position="1052"/>
    </location>
</feature>
<keyword evidence="3" id="KW-0067">ATP-binding</keyword>
<evidence type="ECO:0000256" key="3">
    <source>
        <dbReference type="ARBA" id="ARBA00022840"/>
    </source>
</evidence>
<dbReference type="Pfam" id="PF00271">
    <property type="entry name" value="Helicase_C"/>
    <property type="match status" value="1"/>
</dbReference>
<dbReference type="Proteomes" id="UP000837857">
    <property type="component" value="Chromosome 16"/>
</dbReference>
<dbReference type="Gene3D" id="3.40.50.10810">
    <property type="entry name" value="Tandem AAA-ATPase domain"/>
    <property type="match status" value="1"/>
</dbReference>
<dbReference type="InterPro" id="IPR050628">
    <property type="entry name" value="SNF2_RAD54_helicase_TF"/>
</dbReference>
<feature type="region of interest" description="Disordered" evidence="4">
    <location>
        <begin position="444"/>
        <end position="483"/>
    </location>
</feature>
<name>A0ABN8I347_9NEOP</name>
<feature type="region of interest" description="Disordered" evidence="4">
    <location>
        <begin position="691"/>
        <end position="712"/>
    </location>
</feature>
<feature type="compositionally biased region" description="Acidic residues" evidence="4">
    <location>
        <begin position="692"/>
        <end position="703"/>
    </location>
</feature>
<evidence type="ECO:0000256" key="4">
    <source>
        <dbReference type="SAM" id="MobiDB-lite"/>
    </source>
</evidence>
<dbReference type="CDD" id="cd18793">
    <property type="entry name" value="SF2_C_SNF"/>
    <property type="match status" value="1"/>
</dbReference>
<dbReference type="PROSITE" id="PS51194">
    <property type="entry name" value="HELICASE_CTER"/>
    <property type="match status" value="1"/>
</dbReference>
<feature type="compositionally biased region" description="Acidic residues" evidence="4">
    <location>
        <begin position="222"/>
        <end position="233"/>
    </location>
</feature>
<dbReference type="PROSITE" id="PS51192">
    <property type="entry name" value="HELICASE_ATP_BIND_1"/>
    <property type="match status" value="1"/>
</dbReference>